<sequence length="238" mass="26767">MNRKANSSSRKRASIDTCFKAQGNLLGCRGSACIAWKRLVSLEACRGLRTAEGIPYFSLQLRVRRDQYGLSYGRTVRLHFDALLISIQINISSVRVEGRLVRLLERSNMDQQVVTVDQFTAAMASIQEALANLMQEIGIPQASPYLLHGHSEITPPAAVHTTVIDDAHARMDRIEQRMRQLRVSDGSVIWDDLEGMPMANLSAKFRMPNIEKYMGIGCPRIHLRLYNTGMRVHGLDES</sequence>
<gene>
    <name evidence="1" type="ORF">CK203_015902</name>
</gene>
<organism evidence="1 2">
    <name type="scientific">Vitis vinifera</name>
    <name type="common">Grape</name>
    <dbReference type="NCBI Taxonomy" id="29760"/>
    <lineage>
        <taxon>Eukaryota</taxon>
        <taxon>Viridiplantae</taxon>
        <taxon>Streptophyta</taxon>
        <taxon>Embryophyta</taxon>
        <taxon>Tracheophyta</taxon>
        <taxon>Spermatophyta</taxon>
        <taxon>Magnoliopsida</taxon>
        <taxon>eudicotyledons</taxon>
        <taxon>Gunneridae</taxon>
        <taxon>Pentapetalae</taxon>
        <taxon>rosids</taxon>
        <taxon>Vitales</taxon>
        <taxon>Vitaceae</taxon>
        <taxon>Viteae</taxon>
        <taxon>Vitis</taxon>
    </lineage>
</organism>
<accession>A0A438JRS6</accession>
<reference evidence="1 2" key="1">
    <citation type="journal article" date="2018" name="PLoS Genet.">
        <title>Population sequencing reveals clonal diversity and ancestral inbreeding in the grapevine cultivar Chardonnay.</title>
        <authorList>
            <person name="Roach M.J."/>
            <person name="Johnson D.L."/>
            <person name="Bohlmann J."/>
            <person name="van Vuuren H.J."/>
            <person name="Jones S.J."/>
            <person name="Pretorius I.S."/>
            <person name="Schmidt S.A."/>
            <person name="Borneman A.R."/>
        </authorList>
    </citation>
    <scope>NUCLEOTIDE SEQUENCE [LARGE SCALE GENOMIC DNA]</scope>
    <source>
        <strain evidence="2">cv. Chardonnay</strain>
        <tissue evidence="1">Leaf</tissue>
    </source>
</reference>
<evidence type="ECO:0000313" key="1">
    <source>
        <dbReference type="EMBL" id="RVX11648.1"/>
    </source>
</evidence>
<dbReference type="Proteomes" id="UP000288805">
    <property type="component" value="Unassembled WGS sequence"/>
</dbReference>
<evidence type="ECO:0000313" key="2">
    <source>
        <dbReference type="Proteomes" id="UP000288805"/>
    </source>
</evidence>
<comment type="caution">
    <text evidence="1">The sequence shown here is derived from an EMBL/GenBank/DDBJ whole genome shotgun (WGS) entry which is preliminary data.</text>
</comment>
<dbReference type="EMBL" id="QGNW01000030">
    <property type="protein sequence ID" value="RVX11648.1"/>
    <property type="molecule type" value="Genomic_DNA"/>
</dbReference>
<name>A0A438JRS6_VITVI</name>
<proteinExistence type="predicted"/>
<dbReference type="AlphaFoldDB" id="A0A438JRS6"/>
<protein>
    <submittedName>
        <fullName evidence="1">Uncharacterized protein</fullName>
    </submittedName>
</protein>